<evidence type="ECO:0000256" key="5">
    <source>
        <dbReference type="ARBA" id="ARBA00044539"/>
    </source>
</evidence>
<accession>A0A3N2DXZ8</accession>
<evidence type="ECO:0000256" key="6">
    <source>
        <dbReference type="ARBA" id="ARBA00048439"/>
    </source>
</evidence>
<gene>
    <name evidence="9" type="ORF">EDC56_0201</name>
</gene>
<sequence length="359" mass="41282">MKVLLLSAYHTDSHKSWCDGLMRELDDIDWQLLSLPGRYFSWRIRGNALTWAVGHRAVLEQAYDLIVATSMVDVSVLRGCIPSLAMTPLLLYFHENQFEYPDSGRQHRSIEPQMVTLYSALAADRLVFNSEWNRTSFLCGVEQLLRRLPDCVPAGVVELLSDKSQCLAVPIEDDLKPLPTSANDVEALVITWNHRWEYDKNPDQLLQIIEGLESSGLDYRLNIVGRQFRQRPEAFDVIEQRFPHRLAHFGFVTSRQAYIELLQRSDVVLSTAIHEFQGLSVLEAVALGATPMLPNRLSYPELFDERFLYDDSQSCVNKLLDIALIRPDEQAVEAQRFSWARLKEGYRRVFEQLVLSRGR</sequence>
<dbReference type="EC" id="2.4.1.110" evidence="4"/>
<keyword evidence="2" id="KW-0328">Glycosyltransferase</keyword>
<dbReference type="Gene3D" id="3.40.50.2000">
    <property type="entry name" value="Glycogen Phosphorylase B"/>
    <property type="match status" value="1"/>
</dbReference>
<dbReference type="PANTHER" id="PTHR13615:SF3">
    <property type="entry name" value="GLYCOSYLTRANSFERASE-LIKE DOMAIN-CONTAINING PROTEIN 1"/>
    <property type="match status" value="1"/>
</dbReference>
<evidence type="ECO:0000256" key="1">
    <source>
        <dbReference type="ARBA" id="ARBA00009481"/>
    </source>
</evidence>
<evidence type="ECO:0000256" key="4">
    <source>
        <dbReference type="ARBA" id="ARBA00044517"/>
    </source>
</evidence>
<dbReference type="InterPro" id="IPR051862">
    <property type="entry name" value="GT-like_domain_containing_1"/>
</dbReference>
<dbReference type="Proteomes" id="UP000275394">
    <property type="component" value="Unassembled WGS sequence"/>
</dbReference>
<evidence type="ECO:0000259" key="8">
    <source>
        <dbReference type="Pfam" id="PF12038"/>
    </source>
</evidence>
<comment type="caution">
    <text evidence="9">The sequence shown here is derived from an EMBL/GenBank/DDBJ whole genome shotgun (WGS) entry which is preliminary data.</text>
</comment>
<comment type="catalytic activity">
    <reaction evidence="6">
        <text>queuosine(34) in tRNA(Asp) + GDP-alpha-D-mannose = O-4''-alpha-D-mannosylqueuosine(34) in tRNA(Asp) + GDP + H(+)</text>
        <dbReference type="Rhea" id="RHEA:12885"/>
        <dbReference type="Rhea" id="RHEA-COMP:18572"/>
        <dbReference type="Rhea" id="RHEA-COMP:18581"/>
        <dbReference type="ChEBI" id="CHEBI:15378"/>
        <dbReference type="ChEBI" id="CHEBI:57527"/>
        <dbReference type="ChEBI" id="CHEBI:58189"/>
        <dbReference type="ChEBI" id="CHEBI:194431"/>
        <dbReference type="ChEBI" id="CHEBI:194442"/>
        <dbReference type="EC" id="2.4.1.110"/>
    </reaction>
    <physiologicalReaction direction="left-to-right" evidence="6">
        <dbReference type="Rhea" id="RHEA:12886"/>
    </physiologicalReaction>
</comment>
<dbReference type="InterPro" id="IPR001296">
    <property type="entry name" value="Glyco_trans_1"/>
</dbReference>
<evidence type="ECO:0000259" key="7">
    <source>
        <dbReference type="Pfam" id="PF00534"/>
    </source>
</evidence>
<dbReference type="RefSeq" id="WP_123710670.1">
    <property type="nucleotide sequence ID" value="NZ_RKHR01000003.1"/>
</dbReference>
<dbReference type="EMBL" id="RKHR01000003">
    <property type="protein sequence ID" value="ROS04688.1"/>
    <property type="molecule type" value="Genomic_DNA"/>
</dbReference>
<evidence type="ECO:0000256" key="2">
    <source>
        <dbReference type="ARBA" id="ARBA00022676"/>
    </source>
</evidence>
<dbReference type="Pfam" id="PF12038">
    <property type="entry name" value="QTMAN_N"/>
    <property type="match status" value="1"/>
</dbReference>
<dbReference type="Pfam" id="PF00534">
    <property type="entry name" value="Glycos_transf_1"/>
    <property type="match status" value="1"/>
</dbReference>
<reference evidence="9 10" key="1">
    <citation type="submission" date="2018-11" db="EMBL/GenBank/DDBJ databases">
        <title>Genomic Encyclopedia of Type Strains, Phase IV (KMG-IV): sequencing the most valuable type-strain genomes for metagenomic binning, comparative biology and taxonomic classification.</title>
        <authorList>
            <person name="Goeker M."/>
        </authorList>
    </citation>
    <scope>NUCLEOTIDE SEQUENCE [LARGE SCALE GENOMIC DNA]</scope>
    <source>
        <strain evidence="9 10">DSM 100316</strain>
    </source>
</reference>
<name>A0A3N2DXZ8_9GAMM</name>
<dbReference type="SUPFAM" id="SSF53756">
    <property type="entry name" value="UDP-Glycosyltransferase/glycogen phosphorylase"/>
    <property type="match status" value="1"/>
</dbReference>
<comment type="similarity">
    <text evidence="1">Belongs to the glycosyltransferase group 1 family. Glycosyltransferase 4 subfamily.</text>
</comment>
<evidence type="ECO:0000313" key="10">
    <source>
        <dbReference type="Proteomes" id="UP000275394"/>
    </source>
</evidence>
<organism evidence="9 10">
    <name type="scientific">Sinobacterium caligoides</name>
    <dbReference type="NCBI Taxonomy" id="933926"/>
    <lineage>
        <taxon>Bacteria</taxon>
        <taxon>Pseudomonadati</taxon>
        <taxon>Pseudomonadota</taxon>
        <taxon>Gammaproteobacteria</taxon>
        <taxon>Cellvibrionales</taxon>
        <taxon>Spongiibacteraceae</taxon>
        <taxon>Sinobacterium</taxon>
    </lineage>
</organism>
<dbReference type="PANTHER" id="PTHR13615">
    <property type="entry name" value="GLYCOSYLTRANSFERASE-LIKE 1"/>
    <property type="match status" value="1"/>
</dbReference>
<feature type="domain" description="Glycosyl transferase family 1" evidence="7">
    <location>
        <begin position="189"/>
        <end position="304"/>
    </location>
</feature>
<evidence type="ECO:0000256" key="3">
    <source>
        <dbReference type="ARBA" id="ARBA00022679"/>
    </source>
</evidence>
<keyword evidence="10" id="KW-1185">Reference proteome</keyword>
<dbReference type="AlphaFoldDB" id="A0A3N2DXZ8"/>
<keyword evidence="3 9" id="KW-0808">Transferase</keyword>
<evidence type="ECO:0000313" key="9">
    <source>
        <dbReference type="EMBL" id="ROS04688.1"/>
    </source>
</evidence>
<dbReference type="GO" id="GO:0016438">
    <property type="term" value="F:tRNA-queuosine(34) beta-mannosyltransferase activity"/>
    <property type="evidence" value="ECO:0007669"/>
    <property type="project" value="UniProtKB-EC"/>
</dbReference>
<proteinExistence type="inferred from homology"/>
<dbReference type="InterPro" id="IPR022701">
    <property type="entry name" value="QTMAN_N"/>
</dbReference>
<protein>
    <recommendedName>
        <fullName evidence="5">tRNA-queuosine alpha-mannosyltransferase</fullName>
        <ecNumber evidence="4">2.4.1.110</ecNumber>
    </recommendedName>
</protein>
<dbReference type="OrthoDB" id="9792163at2"/>
<feature type="domain" description="tRNA-queuosine alpha-mannosyltransferase N-terminal" evidence="8">
    <location>
        <begin position="2"/>
        <end position="171"/>
    </location>
</feature>